<organism evidence="1 2">
    <name type="scientific">Venturia effusa</name>
    <dbReference type="NCBI Taxonomy" id="50376"/>
    <lineage>
        <taxon>Eukaryota</taxon>
        <taxon>Fungi</taxon>
        <taxon>Dikarya</taxon>
        <taxon>Ascomycota</taxon>
        <taxon>Pezizomycotina</taxon>
        <taxon>Dothideomycetes</taxon>
        <taxon>Pleosporomycetidae</taxon>
        <taxon>Venturiales</taxon>
        <taxon>Venturiaceae</taxon>
        <taxon>Venturia</taxon>
    </lineage>
</organism>
<protein>
    <recommendedName>
        <fullName evidence="3">Methyltransferase domain-containing protein</fullName>
    </recommendedName>
</protein>
<dbReference type="AlphaFoldDB" id="A0A517LNI3"/>
<dbReference type="STRING" id="50376.A0A517LNI3"/>
<name>A0A517LNI3_9PEZI</name>
<dbReference type="Proteomes" id="UP000316270">
    <property type="component" value="Chromosome 17"/>
</dbReference>
<dbReference type="OrthoDB" id="417697at2759"/>
<evidence type="ECO:0008006" key="3">
    <source>
        <dbReference type="Google" id="ProtNLM"/>
    </source>
</evidence>
<reference evidence="1 2" key="1">
    <citation type="submission" date="2019-07" db="EMBL/GenBank/DDBJ databases">
        <title>Finished genome of Venturia effusa.</title>
        <authorList>
            <person name="Young C.A."/>
            <person name="Cox M.P."/>
            <person name="Ganley A.R.D."/>
            <person name="David W.J."/>
        </authorList>
    </citation>
    <scope>NUCLEOTIDE SEQUENCE [LARGE SCALE GENOMIC DNA]</scope>
    <source>
        <strain evidence="2">albino</strain>
    </source>
</reference>
<dbReference type="CDD" id="cd02440">
    <property type="entry name" value="AdoMet_MTases"/>
    <property type="match status" value="1"/>
</dbReference>
<accession>A0A517LNI3</accession>
<dbReference type="InterPro" id="IPR029063">
    <property type="entry name" value="SAM-dependent_MTases_sf"/>
</dbReference>
<sequence length="289" mass="31958">MGDDSYGSRLLRDKDESARLDCQHYLMTKSLGYLIHPSAAKLLVSGSKVADIATGTGVFLRDLSEKVNDASIDLQGFDISADQYPPPEKLPSNVTLKLANAKTGFPPEYHGKFDIVNIRLLTAALENEQDWRNVGLNTLALLKPGGYLQWIEGTLAQASTVLCAVPGGDPECSEVFNSGMEQLGNYNEMARTMMSWSGLNLASLLKELGAIEVRQENTSSDRCPEDRQAYTRMVVDAFRAVAGAHVGLPGTFKSMDEVLEWHAKLQELTKREKVYLRYDIHTFIARKAL</sequence>
<evidence type="ECO:0000313" key="1">
    <source>
        <dbReference type="EMBL" id="QDS77200.1"/>
    </source>
</evidence>
<dbReference type="EMBL" id="CP042201">
    <property type="protein sequence ID" value="QDS77200.1"/>
    <property type="molecule type" value="Genomic_DNA"/>
</dbReference>
<evidence type="ECO:0000313" key="2">
    <source>
        <dbReference type="Proteomes" id="UP000316270"/>
    </source>
</evidence>
<proteinExistence type="predicted"/>
<dbReference type="PANTHER" id="PTHR43591:SF110">
    <property type="entry name" value="RHODANESE DOMAIN-CONTAINING PROTEIN"/>
    <property type="match status" value="1"/>
</dbReference>
<dbReference type="Gene3D" id="3.40.50.150">
    <property type="entry name" value="Vaccinia Virus protein VP39"/>
    <property type="match status" value="1"/>
</dbReference>
<gene>
    <name evidence="1" type="ORF">FKW77_002597</name>
</gene>
<dbReference type="PANTHER" id="PTHR43591">
    <property type="entry name" value="METHYLTRANSFERASE"/>
    <property type="match status" value="1"/>
</dbReference>
<keyword evidence="2" id="KW-1185">Reference proteome</keyword>
<dbReference type="SUPFAM" id="SSF53335">
    <property type="entry name" value="S-adenosyl-L-methionine-dependent methyltransferases"/>
    <property type="match status" value="1"/>
</dbReference>